<organism evidence="1 2">
    <name type="scientific">Lepraria finkii</name>
    <dbReference type="NCBI Taxonomy" id="1340010"/>
    <lineage>
        <taxon>Eukaryota</taxon>
        <taxon>Fungi</taxon>
        <taxon>Dikarya</taxon>
        <taxon>Ascomycota</taxon>
        <taxon>Pezizomycotina</taxon>
        <taxon>Lecanoromycetes</taxon>
        <taxon>OSLEUM clade</taxon>
        <taxon>Lecanoromycetidae</taxon>
        <taxon>Lecanorales</taxon>
        <taxon>Lecanorineae</taxon>
        <taxon>Stereocaulaceae</taxon>
        <taxon>Lepraria</taxon>
    </lineage>
</organism>
<comment type="caution">
    <text evidence="1">The sequence shown here is derived from an EMBL/GenBank/DDBJ whole genome shotgun (WGS) entry which is preliminary data.</text>
</comment>
<evidence type="ECO:0000313" key="1">
    <source>
        <dbReference type="EMBL" id="KAL2054425.1"/>
    </source>
</evidence>
<gene>
    <name evidence="1" type="ORF">ABVK25_005173</name>
</gene>
<dbReference type="Proteomes" id="UP001590951">
    <property type="component" value="Unassembled WGS sequence"/>
</dbReference>
<protein>
    <submittedName>
        <fullName evidence="1">Uncharacterized protein</fullName>
    </submittedName>
</protein>
<dbReference type="EMBL" id="JBHFEH010000015">
    <property type="protein sequence ID" value="KAL2054425.1"/>
    <property type="molecule type" value="Genomic_DNA"/>
</dbReference>
<proteinExistence type="predicted"/>
<reference evidence="1 2" key="1">
    <citation type="submission" date="2024-09" db="EMBL/GenBank/DDBJ databases">
        <title>Rethinking Asexuality: The Enigmatic Case of Functional Sexual Genes in Lepraria (Stereocaulaceae).</title>
        <authorList>
            <person name="Doellman M."/>
            <person name="Sun Y."/>
            <person name="Barcenas-Pena A."/>
            <person name="Lumbsch H.T."/>
            <person name="Grewe F."/>
        </authorList>
    </citation>
    <scope>NUCLEOTIDE SEQUENCE [LARGE SCALE GENOMIC DNA]</scope>
    <source>
        <strain evidence="1 2">Grewe 0041</strain>
    </source>
</reference>
<evidence type="ECO:0000313" key="2">
    <source>
        <dbReference type="Proteomes" id="UP001590951"/>
    </source>
</evidence>
<accession>A0ABR4B9B9</accession>
<keyword evidence="2" id="KW-1185">Reference proteome</keyword>
<name>A0ABR4B9B9_9LECA</name>
<sequence>MEFIESSIFHPDQHEREGAGANYERHTDSHREIRLDTIRLHKESWRYLLQAVRKVLNLEKATIAGQLSSDDPVETYFLDLPPEINGGRKAAVGIVVENCLVEGGEGPLLDLSLQAEG</sequence>